<evidence type="ECO:0000313" key="4">
    <source>
        <dbReference type="Proteomes" id="UP000019140"/>
    </source>
</evidence>
<dbReference type="InterPro" id="IPR002201">
    <property type="entry name" value="Glyco_trans_9"/>
</dbReference>
<keyword evidence="2" id="KW-0808">Transferase</keyword>
<gene>
    <name evidence="3" type="ORF">ETSY2_01705</name>
</gene>
<proteinExistence type="predicted"/>
<dbReference type="Gene3D" id="3.40.50.2000">
    <property type="entry name" value="Glycogen Phosphorylase B"/>
    <property type="match status" value="1"/>
</dbReference>
<evidence type="ECO:0008006" key="5">
    <source>
        <dbReference type="Google" id="ProtNLM"/>
    </source>
</evidence>
<dbReference type="GO" id="GO:0005829">
    <property type="term" value="C:cytosol"/>
    <property type="evidence" value="ECO:0007669"/>
    <property type="project" value="TreeGrafter"/>
</dbReference>
<dbReference type="EMBL" id="AZHX01000063">
    <property type="protein sequence ID" value="ETX09083.1"/>
    <property type="molecule type" value="Genomic_DNA"/>
</dbReference>
<name>W4MFU8_9BACT</name>
<evidence type="ECO:0000313" key="3">
    <source>
        <dbReference type="EMBL" id="ETX09083.1"/>
    </source>
</evidence>
<dbReference type="InterPro" id="IPR051199">
    <property type="entry name" value="LPS_LOS_Heptosyltrfase"/>
</dbReference>
<dbReference type="GO" id="GO:0009244">
    <property type="term" value="P:lipopolysaccharide core region biosynthetic process"/>
    <property type="evidence" value="ECO:0007669"/>
    <property type="project" value="TreeGrafter"/>
</dbReference>
<dbReference type="Pfam" id="PF01075">
    <property type="entry name" value="Glyco_transf_9"/>
    <property type="match status" value="1"/>
</dbReference>
<protein>
    <recommendedName>
        <fullName evidence="5">Glycosyl transferase family 9</fullName>
    </recommendedName>
</protein>
<dbReference type="Proteomes" id="UP000019140">
    <property type="component" value="Unassembled WGS sequence"/>
</dbReference>
<accession>W4MFU8</accession>
<sequence length="311" mass="34322">MIGALRQTFPRAWIEVLGHPNRILLADHPRYADRVMDPEYFDVYRLFQPEATVSSRLQTYLQSFDLILAYLPTADGVFNQQLLRYCNGQVIPWPPHPPAGVHVTDYLLQALEPLPIRSVNPCPQIEMHAEAEARAEAFWQGYPASVKGVIAFHPGSGSPRKLWPLEGWRDVMLWAKQHGIDGIVIQGPAEQERDLQAALRQAAGGWPWTGDLSLHELASLLSRCRAVVSHDSGIAHLAAAAGATTLALFGPTDPHVWGPRSPRACVLQPAVPQSLTLHNLPPEIVIETLAALHAGTFAWQPESVPCTIKRV</sequence>
<organism evidence="3 4">
    <name type="scientific">Candidatus Entotheonella gemina</name>
    <dbReference type="NCBI Taxonomy" id="1429439"/>
    <lineage>
        <taxon>Bacteria</taxon>
        <taxon>Pseudomonadati</taxon>
        <taxon>Nitrospinota/Tectimicrobiota group</taxon>
        <taxon>Candidatus Tectimicrobiota</taxon>
        <taxon>Candidatus Entotheonellia</taxon>
        <taxon>Candidatus Entotheonellales</taxon>
        <taxon>Candidatus Entotheonellaceae</taxon>
        <taxon>Candidatus Entotheonella</taxon>
    </lineage>
</organism>
<comment type="caution">
    <text evidence="3">The sequence shown here is derived from an EMBL/GenBank/DDBJ whole genome shotgun (WGS) entry which is preliminary data.</text>
</comment>
<reference evidence="3 4" key="1">
    <citation type="journal article" date="2014" name="Nature">
        <title>An environmental bacterial taxon with a large and distinct metabolic repertoire.</title>
        <authorList>
            <person name="Wilson M.C."/>
            <person name="Mori T."/>
            <person name="Ruckert C."/>
            <person name="Uria A.R."/>
            <person name="Helf M.J."/>
            <person name="Takada K."/>
            <person name="Gernert C."/>
            <person name="Steffens U.A."/>
            <person name="Heycke N."/>
            <person name="Schmitt S."/>
            <person name="Rinke C."/>
            <person name="Helfrich E.J."/>
            <person name="Brachmann A.O."/>
            <person name="Gurgui C."/>
            <person name="Wakimoto T."/>
            <person name="Kracht M."/>
            <person name="Crusemann M."/>
            <person name="Hentschel U."/>
            <person name="Abe I."/>
            <person name="Matsunaga S."/>
            <person name="Kalinowski J."/>
            <person name="Takeyama H."/>
            <person name="Piel J."/>
        </authorList>
    </citation>
    <scope>NUCLEOTIDE SEQUENCE [LARGE SCALE GENOMIC DNA]</scope>
    <source>
        <strain evidence="4">TSY2</strain>
    </source>
</reference>
<evidence type="ECO:0000256" key="2">
    <source>
        <dbReference type="ARBA" id="ARBA00022679"/>
    </source>
</evidence>
<dbReference type="SUPFAM" id="SSF53756">
    <property type="entry name" value="UDP-Glycosyltransferase/glycogen phosphorylase"/>
    <property type="match status" value="1"/>
</dbReference>
<keyword evidence="1" id="KW-0328">Glycosyltransferase</keyword>
<dbReference type="AlphaFoldDB" id="W4MFU8"/>
<dbReference type="GO" id="GO:0008713">
    <property type="term" value="F:ADP-heptose-lipopolysaccharide heptosyltransferase activity"/>
    <property type="evidence" value="ECO:0007669"/>
    <property type="project" value="TreeGrafter"/>
</dbReference>
<dbReference type="PANTHER" id="PTHR30160">
    <property type="entry name" value="TETRAACYLDISACCHARIDE 4'-KINASE-RELATED"/>
    <property type="match status" value="1"/>
</dbReference>
<keyword evidence="4" id="KW-1185">Reference proteome</keyword>
<dbReference type="HOGENOM" id="CLU_038371_4_0_7"/>
<evidence type="ECO:0000256" key="1">
    <source>
        <dbReference type="ARBA" id="ARBA00022676"/>
    </source>
</evidence>